<keyword evidence="3" id="KW-0597">Phosphoprotein</keyword>
<dbReference type="InterPro" id="IPR003607">
    <property type="entry name" value="HD/PDEase_dom"/>
</dbReference>
<dbReference type="PROSITE" id="PS51832">
    <property type="entry name" value="HD_GYP"/>
    <property type="match status" value="1"/>
</dbReference>
<dbReference type="PANTHER" id="PTHR45228">
    <property type="entry name" value="CYCLIC DI-GMP PHOSPHODIESTERASE TM_0186-RELATED"/>
    <property type="match status" value="1"/>
</dbReference>
<dbReference type="Gene3D" id="1.10.3210.10">
    <property type="entry name" value="Hypothetical protein af1432"/>
    <property type="match status" value="1"/>
</dbReference>
<feature type="domain" description="PAS" evidence="14">
    <location>
        <begin position="386"/>
        <end position="444"/>
    </location>
</feature>
<keyword evidence="9 13" id="KW-1133">Transmembrane helix</keyword>
<sequence>MRKIFMRFYIVLILMVVVMTTLAYSQYKYSENVVSKEIEINTRLSLEKLQAEINSLVLANSSVIVDIVDFIELHNWDDAELLSYIQKKLNNSNYFFSIYYGKANNKMINGSGWVPPKDFVLTDRPWYKMAKEENDLIITNVYVNASDNDLIVTIAKPVKDKGNNLLGVVGGDISLSTLIDTYIHKFEENGLSFLINSSGQIIAHPELIHRDSLELPEASNQYRQIIDRILDKKSGLEKIVLDDEEGYLAFMPIGKTNLLLASFTSLEEAQASSQQLTLFFFLVVALSIGIFSVFLLLQRRYIASPLLELVNSISAINIEKDLSYRLNIKERSIMKDLGEKINDLLSKIEFFVLKIRNDQEELQAMNEELEASMEQMAAAEEEILRQKHQFEALFKNSTDSIVIFNKDHHIIDINESFTKLFGYTIDEIYGKELDGVLSVTYKKEEANKLTNDLLDGKEVALESVRYGKGDIPIEVGIKGVPIIFENKVIGGYGIYTDITERKRAEEQILYISRHDSLTGLYNRAYFEDQLLRIEKQNILPVSILIGDVNGLKMTNDAFGHDVGDTILKRIAGILTKTCGEDAIITRVGGDEFVVILPYTDEATGLEICNEIKKSCQMESKDTLQLSVSLGVATKTKSKQSIYKICKKAEDIMYDNKLLESKSIRNSIITSLRKTLEERTHETDEHSSRLMTLSLCLGQKLGLNDNQLNELSLLAALHDIGKIAIPDHILLKPGPLTSEEWQIMKKHSEIGYRIASASSELAVIAEAILHHHERWDGKGYPQGLKKNKISLSARVIAVVDAYDAMTSDRPYRKAMDKADAIEELIREKGKQFDPHIVNTFLELLEE</sequence>
<evidence type="ECO:0000256" key="12">
    <source>
        <dbReference type="SAM" id="Coils"/>
    </source>
</evidence>
<dbReference type="CDD" id="cd12912">
    <property type="entry name" value="PDC2_MCP_like"/>
    <property type="match status" value="1"/>
</dbReference>
<keyword evidence="4" id="KW-0808">Transferase</keyword>
<evidence type="ECO:0000313" key="17">
    <source>
        <dbReference type="EMBL" id="KAB3530486.1"/>
    </source>
</evidence>
<dbReference type="InterPro" id="IPR033479">
    <property type="entry name" value="dCache_1"/>
</dbReference>
<dbReference type="InterPro" id="IPR052020">
    <property type="entry name" value="Cyclic_di-GMP/3'3'-cGAMP_PDE"/>
</dbReference>
<evidence type="ECO:0000256" key="10">
    <source>
        <dbReference type="ARBA" id="ARBA00023012"/>
    </source>
</evidence>
<evidence type="ECO:0000259" key="16">
    <source>
        <dbReference type="PROSITE" id="PS51832"/>
    </source>
</evidence>
<keyword evidence="18" id="KW-1185">Reference proteome</keyword>
<evidence type="ECO:0000256" key="1">
    <source>
        <dbReference type="ARBA" id="ARBA00004651"/>
    </source>
</evidence>
<dbReference type="GO" id="GO:0005886">
    <property type="term" value="C:plasma membrane"/>
    <property type="evidence" value="ECO:0007669"/>
    <property type="project" value="UniProtKB-SubCell"/>
</dbReference>
<evidence type="ECO:0000256" key="4">
    <source>
        <dbReference type="ARBA" id="ARBA00022679"/>
    </source>
</evidence>
<evidence type="ECO:0000256" key="6">
    <source>
        <dbReference type="ARBA" id="ARBA00022741"/>
    </source>
</evidence>
<dbReference type="OrthoDB" id="9804747at2"/>
<evidence type="ECO:0000256" key="2">
    <source>
        <dbReference type="ARBA" id="ARBA00022475"/>
    </source>
</evidence>
<comment type="caution">
    <text evidence="17">The sequence shown here is derived from an EMBL/GenBank/DDBJ whole genome shotgun (WGS) entry which is preliminary data.</text>
</comment>
<dbReference type="SMART" id="SM00267">
    <property type="entry name" value="GGDEF"/>
    <property type="match status" value="1"/>
</dbReference>
<name>A0A6I0F653_9FIRM</name>
<feature type="coiled-coil region" evidence="12">
    <location>
        <begin position="348"/>
        <end position="396"/>
    </location>
</feature>
<evidence type="ECO:0000256" key="7">
    <source>
        <dbReference type="ARBA" id="ARBA00022777"/>
    </source>
</evidence>
<feature type="domain" description="HD-GYP" evidence="16">
    <location>
        <begin position="660"/>
        <end position="845"/>
    </location>
</feature>
<proteinExistence type="predicted"/>
<dbReference type="CDD" id="cd18773">
    <property type="entry name" value="PDC1_HK_sensor"/>
    <property type="match status" value="1"/>
</dbReference>
<keyword evidence="6" id="KW-0547">Nucleotide-binding</keyword>
<evidence type="ECO:0000256" key="3">
    <source>
        <dbReference type="ARBA" id="ARBA00022553"/>
    </source>
</evidence>
<keyword evidence="7" id="KW-0418">Kinase</keyword>
<evidence type="ECO:0000256" key="5">
    <source>
        <dbReference type="ARBA" id="ARBA00022692"/>
    </source>
</evidence>
<comment type="subcellular location">
    <subcellularLocation>
        <location evidence="1">Cell membrane</location>
        <topology evidence="1">Multi-pass membrane protein</topology>
    </subcellularLocation>
</comment>
<dbReference type="InterPro" id="IPR029787">
    <property type="entry name" value="Nucleotide_cyclase"/>
</dbReference>
<dbReference type="PROSITE" id="PS50112">
    <property type="entry name" value="PAS"/>
    <property type="match status" value="1"/>
</dbReference>
<evidence type="ECO:0000256" key="11">
    <source>
        <dbReference type="ARBA" id="ARBA00023136"/>
    </source>
</evidence>
<dbReference type="AlphaFoldDB" id="A0A6I0F653"/>
<dbReference type="InterPro" id="IPR029151">
    <property type="entry name" value="Sensor-like_sf"/>
</dbReference>
<keyword evidence="8" id="KW-0067">ATP-binding</keyword>
<dbReference type="SUPFAM" id="SSF55785">
    <property type="entry name" value="PYP-like sensor domain (PAS domain)"/>
    <property type="match status" value="1"/>
</dbReference>
<dbReference type="GO" id="GO:0000160">
    <property type="term" value="P:phosphorelay signal transduction system"/>
    <property type="evidence" value="ECO:0007669"/>
    <property type="project" value="UniProtKB-KW"/>
</dbReference>
<dbReference type="Pfam" id="PF13487">
    <property type="entry name" value="HD_5"/>
    <property type="match status" value="1"/>
</dbReference>
<dbReference type="InterPro" id="IPR037522">
    <property type="entry name" value="HD_GYP_dom"/>
</dbReference>
<dbReference type="Gene3D" id="3.30.70.270">
    <property type="match status" value="1"/>
</dbReference>
<dbReference type="InterPro" id="IPR000160">
    <property type="entry name" value="GGDEF_dom"/>
</dbReference>
<dbReference type="PROSITE" id="PS50887">
    <property type="entry name" value="GGDEF"/>
    <property type="match status" value="1"/>
</dbReference>
<dbReference type="NCBIfam" id="TIGR00229">
    <property type="entry name" value="sensory_box"/>
    <property type="match status" value="1"/>
</dbReference>
<dbReference type="GO" id="GO:0016301">
    <property type="term" value="F:kinase activity"/>
    <property type="evidence" value="ECO:0007669"/>
    <property type="project" value="UniProtKB-KW"/>
</dbReference>
<keyword evidence="2" id="KW-1003">Cell membrane</keyword>
<dbReference type="GO" id="GO:0005524">
    <property type="term" value="F:ATP binding"/>
    <property type="evidence" value="ECO:0007669"/>
    <property type="project" value="UniProtKB-KW"/>
</dbReference>
<dbReference type="InterPro" id="IPR043128">
    <property type="entry name" value="Rev_trsase/Diguanyl_cyclase"/>
</dbReference>
<dbReference type="SMART" id="SM00091">
    <property type="entry name" value="PAS"/>
    <property type="match status" value="1"/>
</dbReference>
<evidence type="ECO:0000256" key="8">
    <source>
        <dbReference type="ARBA" id="ARBA00022840"/>
    </source>
</evidence>
<keyword evidence="5 13" id="KW-0812">Transmembrane</keyword>
<keyword evidence="12" id="KW-0175">Coiled coil</keyword>
<dbReference type="InterPro" id="IPR035965">
    <property type="entry name" value="PAS-like_dom_sf"/>
</dbReference>
<dbReference type="Pfam" id="PF13426">
    <property type="entry name" value="PAS_9"/>
    <property type="match status" value="1"/>
</dbReference>
<protein>
    <submittedName>
        <fullName evidence="17">Diguanylate cyclase</fullName>
    </submittedName>
</protein>
<evidence type="ECO:0000256" key="9">
    <source>
        <dbReference type="ARBA" id="ARBA00022989"/>
    </source>
</evidence>
<feature type="domain" description="GGDEF" evidence="15">
    <location>
        <begin position="539"/>
        <end position="672"/>
    </location>
</feature>
<dbReference type="Pfam" id="PF00990">
    <property type="entry name" value="GGDEF"/>
    <property type="match status" value="1"/>
</dbReference>
<dbReference type="RefSeq" id="WP_151862191.1">
    <property type="nucleotide sequence ID" value="NZ_WBZC01000065.1"/>
</dbReference>
<dbReference type="Pfam" id="PF02743">
    <property type="entry name" value="dCache_1"/>
    <property type="match status" value="1"/>
</dbReference>
<dbReference type="CDD" id="cd01949">
    <property type="entry name" value="GGDEF"/>
    <property type="match status" value="1"/>
</dbReference>
<evidence type="ECO:0000259" key="14">
    <source>
        <dbReference type="PROSITE" id="PS50112"/>
    </source>
</evidence>
<dbReference type="InterPro" id="IPR000014">
    <property type="entry name" value="PAS"/>
</dbReference>
<evidence type="ECO:0000313" key="18">
    <source>
        <dbReference type="Proteomes" id="UP000432715"/>
    </source>
</evidence>
<dbReference type="SMART" id="SM00471">
    <property type="entry name" value="HDc"/>
    <property type="match status" value="1"/>
</dbReference>
<dbReference type="Proteomes" id="UP000432715">
    <property type="component" value="Unassembled WGS sequence"/>
</dbReference>
<dbReference type="Gene3D" id="3.30.450.20">
    <property type="entry name" value="PAS domain"/>
    <property type="match status" value="3"/>
</dbReference>
<dbReference type="PANTHER" id="PTHR45228:SF1">
    <property type="entry name" value="CYCLIC DI-GMP PHOSPHODIESTERASE TM_0186"/>
    <property type="match status" value="1"/>
</dbReference>
<evidence type="ECO:0000259" key="15">
    <source>
        <dbReference type="PROSITE" id="PS50887"/>
    </source>
</evidence>
<dbReference type="SUPFAM" id="SSF109604">
    <property type="entry name" value="HD-domain/PDEase-like"/>
    <property type="match status" value="1"/>
</dbReference>
<accession>A0A6I0F653</accession>
<feature type="transmembrane region" description="Helical" evidence="13">
    <location>
        <begin position="276"/>
        <end position="297"/>
    </location>
</feature>
<organism evidence="17 18">
    <name type="scientific">Alkaliphilus pronyensis</name>
    <dbReference type="NCBI Taxonomy" id="1482732"/>
    <lineage>
        <taxon>Bacteria</taxon>
        <taxon>Bacillati</taxon>
        <taxon>Bacillota</taxon>
        <taxon>Clostridia</taxon>
        <taxon>Peptostreptococcales</taxon>
        <taxon>Natronincolaceae</taxon>
        <taxon>Alkaliphilus</taxon>
    </lineage>
</organism>
<keyword evidence="10" id="KW-0902">Two-component regulatory system</keyword>
<dbReference type="NCBIfam" id="TIGR00254">
    <property type="entry name" value="GGDEF"/>
    <property type="match status" value="1"/>
</dbReference>
<evidence type="ECO:0000256" key="13">
    <source>
        <dbReference type="SAM" id="Phobius"/>
    </source>
</evidence>
<keyword evidence="11 13" id="KW-0472">Membrane</keyword>
<reference evidence="17 18" key="1">
    <citation type="submission" date="2019-10" db="EMBL/GenBank/DDBJ databases">
        <title>Alkaliphilus serpentinus sp. nov. and Alkaliphilus pronyensis sp. nov., two novel anaerobic alkaliphilic species isolated from the serpentinized-hosted hydrothermal field of the Prony Bay (New Caledonia).</title>
        <authorList>
            <person name="Postec A."/>
        </authorList>
    </citation>
    <scope>NUCLEOTIDE SEQUENCE [LARGE SCALE GENOMIC DNA]</scope>
    <source>
        <strain evidence="17 18">LacV</strain>
    </source>
</reference>
<dbReference type="SUPFAM" id="SSF55073">
    <property type="entry name" value="Nucleotide cyclase"/>
    <property type="match status" value="1"/>
</dbReference>
<dbReference type="SUPFAM" id="SSF103190">
    <property type="entry name" value="Sensory domain-like"/>
    <property type="match status" value="1"/>
</dbReference>
<gene>
    <name evidence="17" type="ORF">F8154_13740</name>
</gene>
<dbReference type="CDD" id="cd00077">
    <property type="entry name" value="HDc"/>
    <property type="match status" value="1"/>
</dbReference>
<dbReference type="CDD" id="cd00130">
    <property type="entry name" value="PAS"/>
    <property type="match status" value="1"/>
</dbReference>
<dbReference type="EMBL" id="WBZC01000065">
    <property type="protein sequence ID" value="KAB3530486.1"/>
    <property type="molecule type" value="Genomic_DNA"/>
</dbReference>